<dbReference type="Proteomes" id="UP000480185">
    <property type="component" value="Unassembled WGS sequence"/>
</dbReference>
<dbReference type="RefSeq" id="WP_153728509.1">
    <property type="nucleotide sequence ID" value="NZ_WJNH01000005.1"/>
</dbReference>
<sequence length="151" mass="16380">MTSQNNDANNHNRETNYVEGDWGPSPENTNYYSQGQLGANSNFDGAEDLDIREQKREEEFAAEAAIGADELNRVRAGERETHMEEDGEAGWGWAAIILSVLAFFMWPLVMGIAGIVVGVMAKRRGADTLGNIAIVAGIAAIVINLILAPFV</sequence>
<name>A0A6G1X6I0_9BACI</name>
<dbReference type="AlphaFoldDB" id="A0A6G1X6I0"/>
<evidence type="ECO:0000313" key="4">
    <source>
        <dbReference type="Proteomes" id="UP000480185"/>
    </source>
</evidence>
<feature type="transmembrane region" description="Helical" evidence="2">
    <location>
        <begin position="91"/>
        <end position="117"/>
    </location>
</feature>
<dbReference type="OrthoDB" id="2943217at2"/>
<gene>
    <name evidence="3" type="ORF">GH754_09765</name>
</gene>
<dbReference type="EMBL" id="WJNH01000005">
    <property type="protein sequence ID" value="MRG86611.1"/>
    <property type="molecule type" value="Genomic_DNA"/>
</dbReference>
<organism evidence="3 4">
    <name type="scientific">Salinibacillus xinjiangensis</name>
    <dbReference type="NCBI Taxonomy" id="1229268"/>
    <lineage>
        <taxon>Bacteria</taxon>
        <taxon>Bacillati</taxon>
        <taxon>Bacillota</taxon>
        <taxon>Bacilli</taxon>
        <taxon>Bacillales</taxon>
        <taxon>Bacillaceae</taxon>
        <taxon>Salinibacillus</taxon>
    </lineage>
</organism>
<feature type="transmembrane region" description="Helical" evidence="2">
    <location>
        <begin position="129"/>
        <end position="150"/>
    </location>
</feature>
<accession>A0A6G1X6I0</accession>
<comment type="caution">
    <text evidence="3">The sequence shown here is derived from an EMBL/GenBank/DDBJ whole genome shotgun (WGS) entry which is preliminary data.</text>
</comment>
<evidence type="ECO:0000256" key="1">
    <source>
        <dbReference type="SAM" id="MobiDB-lite"/>
    </source>
</evidence>
<evidence type="ECO:0000313" key="3">
    <source>
        <dbReference type="EMBL" id="MRG86611.1"/>
    </source>
</evidence>
<evidence type="ECO:0008006" key="5">
    <source>
        <dbReference type="Google" id="ProtNLM"/>
    </source>
</evidence>
<reference evidence="3 4" key="1">
    <citation type="submission" date="2019-11" db="EMBL/GenBank/DDBJ databases">
        <authorList>
            <person name="Li J."/>
        </authorList>
    </citation>
    <scope>NUCLEOTIDE SEQUENCE [LARGE SCALE GENOMIC DNA]</scope>
    <source>
        <strain evidence="3 4">J4</strain>
    </source>
</reference>
<keyword evidence="2" id="KW-0812">Transmembrane</keyword>
<proteinExistence type="predicted"/>
<protein>
    <recommendedName>
        <fullName evidence="5">DUF4190 domain-containing protein</fullName>
    </recommendedName>
</protein>
<feature type="region of interest" description="Disordered" evidence="1">
    <location>
        <begin position="1"/>
        <end position="44"/>
    </location>
</feature>
<keyword evidence="4" id="KW-1185">Reference proteome</keyword>
<dbReference type="PANTHER" id="PTHR40040:SF1">
    <property type="entry name" value="MEMBRANE PROTEIN"/>
    <property type="match status" value="1"/>
</dbReference>
<feature type="compositionally biased region" description="Polar residues" evidence="1">
    <location>
        <begin position="26"/>
        <end position="43"/>
    </location>
</feature>
<evidence type="ECO:0000256" key="2">
    <source>
        <dbReference type="SAM" id="Phobius"/>
    </source>
</evidence>
<keyword evidence="2" id="KW-0472">Membrane</keyword>
<dbReference type="InterPro" id="IPR055338">
    <property type="entry name" value="YqfX-like"/>
</dbReference>
<keyword evidence="2" id="KW-1133">Transmembrane helix</keyword>
<dbReference type="PANTHER" id="PTHR40040">
    <property type="entry name" value="SMALL HYDROPHOBIC PROTEIN-RELATED"/>
    <property type="match status" value="1"/>
</dbReference>